<protein>
    <submittedName>
        <fullName evidence="1">Uncharacterized protein</fullName>
    </submittedName>
</protein>
<reference evidence="2" key="1">
    <citation type="journal article" date="2024" name="Proc. Natl. Acad. Sci. U.S.A.">
        <title>Extraordinary preservation of gene collinearity over three hundred million years revealed in homosporous lycophytes.</title>
        <authorList>
            <person name="Li C."/>
            <person name="Wickell D."/>
            <person name="Kuo L.Y."/>
            <person name="Chen X."/>
            <person name="Nie B."/>
            <person name="Liao X."/>
            <person name="Peng D."/>
            <person name="Ji J."/>
            <person name="Jenkins J."/>
            <person name="Williams M."/>
            <person name="Shu S."/>
            <person name="Plott C."/>
            <person name="Barry K."/>
            <person name="Rajasekar S."/>
            <person name="Grimwood J."/>
            <person name="Han X."/>
            <person name="Sun S."/>
            <person name="Hou Z."/>
            <person name="He W."/>
            <person name="Dai G."/>
            <person name="Sun C."/>
            <person name="Schmutz J."/>
            <person name="Leebens-Mack J.H."/>
            <person name="Li F.W."/>
            <person name="Wang L."/>
        </authorList>
    </citation>
    <scope>NUCLEOTIDE SEQUENCE [LARGE SCALE GENOMIC DNA]</scope>
    <source>
        <strain evidence="2">cv. PW_Plant_1</strain>
    </source>
</reference>
<dbReference type="EMBL" id="CM055093">
    <property type="protein sequence ID" value="KAJ7564333.1"/>
    <property type="molecule type" value="Genomic_DNA"/>
</dbReference>
<evidence type="ECO:0000313" key="2">
    <source>
        <dbReference type="Proteomes" id="UP001162992"/>
    </source>
</evidence>
<organism evidence="1 2">
    <name type="scientific">Diphasiastrum complanatum</name>
    <name type="common">Issler's clubmoss</name>
    <name type="synonym">Lycopodium complanatum</name>
    <dbReference type="NCBI Taxonomy" id="34168"/>
    <lineage>
        <taxon>Eukaryota</taxon>
        <taxon>Viridiplantae</taxon>
        <taxon>Streptophyta</taxon>
        <taxon>Embryophyta</taxon>
        <taxon>Tracheophyta</taxon>
        <taxon>Lycopodiopsida</taxon>
        <taxon>Lycopodiales</taxon>
        <taxon>Lycopodiaceae</taxon>
        <taxon>Lycopodioideae</taxon>
        <taxon>Diphasiastrum</taxon>
    </lineage>
</organism>
<name>A0ACC2ECY6_DIPCM</name>
<keyword evidence="2" id="KW-1185">Reference proteome</keyword>
<comment type="caution">
    <text evidence="1">The sequence shown here is derived from an EMBL/GenBank/DDBJ whole genome shotgun (WGS) entry which is preliminary data.</text>
</comment>
<proteinExistence type="predicted"/>
<dbReference type="Proteomes" id="UP001162992">
    <property type="component" value="Chromosome 2"/>
</dbReference>
<evidence type="ECO:0000313" key="1">
    <source>
        <dbReference type="EMBL" id="KAJ7564333.1"/>
    </source>
</evidence>
<sequence length="194" mass="21756">MRSISFSLYLLPLLPRPFPFSPLAPSVAACPPSHVSVGSPCYCYKWKQIFPINSPNKSRLLSLWPEPFSRYFSRGASVERQEMAGNDDLPPAIVVYVTVPNKETGKRLATSIITNKLAACVNQIPGVESTYWWEGKVETDAELLLFIKTRQSLLEALTEHIKANHPYEVPEVVSLPITGGYEKYLKWLNDNTAS</sequence>
<accession>A0ACC2ECY6</accession>
<gene>
    <name evidence="1" type="ORF">O6H91_02G013200</name>
</gene>